<reference evidence="7 8" key="1">
    <citation type="journal article" date="2020" name="Antonie Van Leeuwenhoek">
        <title>Rhodopirellula heiligendammensis sp. nov., Rhodopirellula pilleata sp. nov., and Rhodopirellula solitaria sp. nov. isolated from natural or artificial marine surfaces in Northern Germany and California, USA, and emended description of the genus Rhodopirellula.</title>
        <authorList>
            <person name="Kallscheuer N."/>
            <person name="Wiegand S."/>
            <person name="Jogler M."/>
            <person name="Boedeker C."/>
            <person name="Peeters S.H."/>
            <person name="Rast P."/>
            <person name="Heuer A."/>
            <person name="Jetten M.S.M."/>
            <person name="Rohde M."/>
            <person name="Jogler C."/>
        </authorList>
    </citation>
    <scope>NUCLEOTIDE SEQUENCE [LARGE SCALE GENOMIC DNA]</scope>
    <source>
        <strain evidence="7 8">Poly21</strain>
    </source>
</reference>
<dbReference type="EMBL" id="SJPU01000001">
    <property type="protein sequence ID" value="TWU19280.1"/>
    <property type="molecule type" value="Genomic_DNA"/>
</dbReference>
<dbReference type="InterPro" id="IPR014284">
    <property type="entry name" value="RNA_pol_sigma-70_dom"/>
</dbReference>
<dbReference type="Proteomes" id="UP000319908">
    <property type="component" value="Unassembled WGS sequence"/>
</dbReference>
<evidence type="ECO:0000313" key="8">
    <source>
        <dbReference type="Proteomes" id="UP000319908"/>
    </source>
</evidence>
<protein>
    <submittedName>
        <fullName evidence="7">RNA polymerase sigma factor CnrH</fullName>
    </submittedName>
</protein>
<keyword evidence="5" id="KW-0804">Transcription</keyword>
<name>A0A5C6C3X2_9BACT</name>
<evidence type="ECO:0000313" key="7">
    <source>
        <dbReference type="EMBL" id="TWU19280.1"/>
    </source>
</evidence>
<evidence type="ECO:0000256" key="2">
    <source>
        <dbReference type="ARBA" id="ARBA00023015"/>
    </source>
</evidence>
<dbReference type="AlphaFoldDB" id="A0A5C6C3X2"/>
<dbReference type="InterPro" id="IPR007627">
    <property type="entry name" value="RNA_pol_sigma70_r2"/>
</dbReference>
<feature type="domain" description="RNA polymerase sigma-70 region 2" evidence="6">
    <location>
        <begin position="9"/>
        <end position="78"/>
    </location>
</feature>
<accession>A0A5C6C3X2</accession>
<comment type="caution">
    <text evidence="7">The sequence shown here is derived from an EMBL/GenBank/DDBJ whole genome shotgun (WGS) entry which is preliminary data.</text>
</comment>
<dbReference type="InterPro" id="IPR013325">
    <property type="entry name" value="RNA_pol_sigma_r2"/>
</dbReference>
<organism evidence="7 8">
    <name type="scientific">Allorhodopirellula heiligendammensis</name>
    <dbReference type="NCBI Taxonomy" id="2714739"/>
    <lineage>
        <taxon>Bacteria</taxon>
        <taxon>Pseudomonadati</taxon>
        <taxon>Planctomycetota</taxon>
        <taxon>Planctomycetia</taxon>
        <taxon>Pirellulales</taxon>
        <taxon>Pirellulaceae</taxon>
        <taxon>Allorhodopirellula</taxon>
    </lineage>
</organism>
<keyword evidence="8" id="KW-1185">Reference proteome</keyword>
<gene>
    <name evidence="7" type="primary">cnrH_2</name>
    <name evidence="7" type="ORF">Poly21_14520</name>
</gene>
<dbReference type="GO" id="GO:0016987">
    <property type="term" value="F:sigma factor activity"/>
    <property type="evidence" value="ECO:0007669"/>
    <property type="project" value="UniProtKB-KW"/>
</dbReference>
<dbReference type="InterPro" id="IPR013324">
    <property type="entry name" value="RNA_pol_sigma_r3/r4-like"/>
</dbReference>
<dbReference type="Pfam" id="PF04542">
    <property type="entry name" value="Sigma70_r2"/>
    <property type="match status" value="1"/>
</dbReference>
<comment type="similarity">
    <text evidence="1">Belongs to the sigma-70 factor family. ECF subfamily.</text>
</comment>
<keyword evidence="3" id="KW-0731">Sigma factor</keyword>
<evidence type="ECO:0000259" key="6">
    <source>
        <dbReference type="Pfam" id="PF04542"/>
    </source>
</evidence>
<evidence type="ECO:0000256" key="5">
    <source>
        <dbReference type="ARBA" id="ARBA00023163"/>
    </source>
</evidence>
<dbReference type="InterPro" id="IPR039425">
    <property type="entry name" value="RNA_pol_sigma-70-like"/>
</dbReference>
<dbReference type="GO" id="GO:0006352">
    <property type="term" value="P:DNA-templated transcription initiation"/>
    <property type="evidence" value="ECO:0007669"/>
    <property type="project" value="InterPro"/>
</dbReference>
<dbReference type="PANTHER" id="PTHR43133:SF8">
    <property type="entry name" value="RNA POLYMERASE SIGMA FACTOR HI_1459-RELATED"/>
    <property type="match status" value="1"/>
</dbReference>
<keyword evidence="2" id="KW-0805">Transcription regulation</keyword>
<evidence type="ECO:0000256" key="4">
    <source>
        <dbReference type="ARBA" id="ARBA00023125"/>
    </source>
</evidence>
<proteinExistence type="inferred from homology"/>
<dbReference type="SUPFAM" id="SSF88659">
    <property type="entry name" value="Sigma3 and sigma4 domains of RNA polymerase sigma factors"/>
    <property type="match status" value="1"/>
</dbReference>
<dbReference type="OrthoDB" id="281047at2"/>
<keyword evidence="4" id="KW-0238">DNA-binding</keyword>
<dbReference type="SUPFAM" id="SSF88946">
    <property type="entry name" value="Sigma2 domain of RNA polymerase sigma factors"/>
    <property type="match status" value="1"/>
</dbReference>
<dbReference type="GO" id="GO:0003677">
    <property type="term" value="F:DNA binding"/>
    <property type="evidence" value="ECO:0007669"/>
    <property type="project" value="UniProtKB-KW"/>
</dbReference>
<evidence type="ECO:0000256" key="1">
    <source>
        <dbReference type="ARBA" id="ARBA00010641"/>
    </source>
</evidence>
<sequence>MDPQAWNRLVTTFGPIVYRWCRASHVPMSDAADVVQEVFSSVVRGIGNFERQKNAGSFRSWLATITRNRTADYFRRAAKSQAAVGGTNAMNALEQLAESVDSTITPESIQGAFTRQLLTQVRVEFETITWTAFWLTTMEGKSASEAAGATGLSRASVYQAKSRVLRRLRQRLCEVENVHGQSSDKF</sequence>
<dbReference type="PANTHER" id="PTHR43133">
    <property type="entry name" value="RNA POLYMERASE ECF-TYPE SIGMA FACTO"/>
    <property type="match status" value="1"/>
</dbReference>
<dbReference type="Gene3D" id="1.10.1740.10">
    <property type="match status" value="1"/>
</dbReference>
<dbReference type="NCBIfam" id="TIGR02937">
    <property type="entry name" value="sigma70-ECF"/>
    <property type="match status" value="1"/>
</dbReference>
<evidence type="ECO:0000256" key="3">
    <source>
        <dbReference type="ARBA" id="ARBA00023082"/>
    </source>
</evidence>
<dbReference type="RefSeq" id="WP_146406923.1">
    <property type="nucleotide sequence ID" value="NZ_SJPU01000001.1"/>
</dbReference>